<dbReference type="Pfam" id="PF01553">
    <property type="entry name" value="Acyltransferase"/>
    <property type="match status" value="1"/>
</dbReference>
<dbReference type="PANTHER" id="PTHR10434">
    <property type="entry name" value="1-ACYL-SN-GLYCEROL-3-PHOSPHATE ACYLTRANSFERASE"/>
    <property type="match status" value="1"/>
</dbReference>
<keyword evidence="6" id="KW-1185">Reference proteome</keyword>
<dbReference type="EMBL" id="JBHSEI010000008">
    <property type="protein sequence ID" value="MFC4639112.1"/>
    <property type="molecule type" value="Genomic_DNA"/>
</dbReference>
<dbReference type="Proteomes" id="UP001595952">
    <property type="component" value="Unassembled WGS sequence"/>
</dbReference>
<name>A0ABV9I9V6_9DEIO</name>
<evidence type="ECO:0000313" key="5">
    <source>
        <dbReference type="EMBL" id="MFC4639112.1"/>
    </source>
</evidence>
<evidence type="ECO:0000256" key="3">
    <source>
        <dbReference type="SAM" id="MobiDB-lite"/>
    </source>
</evidence>
<evidence type="ECO:0000256" key="1">
    <source>
        <dbReference type="ARBA" id="ARBA00022679"/>
    </source>
</evidence>
<comment type="caution">
    <text evidence="5">The sequence shown here is derived from an EMBL/GenBank/DDBJ whole genome shotgun (WGS) entry which is preliminary data.</text>
</comment>
<keyword evidence="1" id="KW-0808">Transferase</keyword>
<feature type="domain" description="Phospholipid/glycerol acyltransferase" evidence="4">
    <location>
        <begin position="65"/>
        <end position="176"/>
    </location>
</feature>
<proteinExistence type="predicted"/>
<organism evidence="5 6">
    <name type="scientific">Deinococcus hohokamensis</name>
    <dbReference type="NCBI Taxonomy" id="309883"/>
    <lineage>
        <taxon>Bacteria</taxon>
        <taxon>Thermotogati</taxon>
        <taxon>Deinococcota</taxon>
        <taxon>Deinococci</taxon>
        <taxon>Deinococcales</taxon>
        <taxon>Deinococcaceae</taxon>
        <taxon>Deinococcus</taxon>
    </lineage>
</organism>
<accession>A0ABV9I9V6</accession>
<sequence length="219" mass="22652">MSDAARPGSPRPATPGAPLNADPAPTVHPLVYRLVVAVMNLPVLLSGMHLEIHGAEHIPPPGTPLVVASNHVSALDPFLVARALPPGRYIQFMAKQELFVPVIGAIIRAGGSFPVDRRSNDVQAVRTALRILAAGGTVGIFPEGTRASASGELQGGVALIAAKGRAPILPVGLSRSGKRWVIRFGAPISPRGGIKAVTQELGRVLQDLAGPLPAHAPLP</sequence>
<reference evidence="6" key="1">
    <citation type="journal article" date="2019" name="Int. J. Syst. Evol. Microbiol.">
        <title>The Global Catalogue of Microorganisms (GCM) 10K type strain sequencing project: providing services to taxonomists for standard genome sequencing and annotation.</title>
        <authorList>
            <consortium name="The Broad Institute Genomics Platform"/>
            <consortium name="The Broad Institute Genome Sequencing Center for Infectious Disease"/>
            <person name="Wu L."/>
            <person name="Ma J."/>
        </authorList>
    </citation>
    <scope>NUCLEOTIDE SEQUENCE [LARGE SCALE GENOMIC DNA]</scope>
    <source>
        <strain evidence="6">CCUG 55995</strain>
    </source>
</reference>
<protein>
    <submittedName>
        <fullName evidence="5">Lysophospholipid acyltransferase family protein</fullName>
    </submittedName>
</protein>
<dbReference type="CDD" id="cd07989">
    <property type="entry name" value="LPLAT_AGPAT-like"/>
    <property type="match status" value="1"/>
</dbReference>
<dbReference type="InterPro" id="IPR002123">
    <property type="entry name" value="Plipid/glycerol_acylTrfase"/>
</dbReference>
<dbReference type="SUPFAM" id="SSF69593">
    <property type="entry name" value="Glycerol-3-phosphate (1)-acyltransferase"/>
    <property type="match status" value="1"/>
</dbReference>
<dbReference type="GO" id="GO:0016746">
    <property type="term" value="F:acyltransferase activity"/>
    <property type="evidence" value="ECO:0007669"/>
    <property type="project" value="UniProtKB-KW"/>
</dbReference>
<evidence type="ECO:0000313" key="6">
    <source>
        <dbReference type="Proteomes" id="UP001595952"/>
    </source>
</evidence>
<feature type="region of interest" description="Disordered" evidence="3">
    <location>
        <begin position="1"/>
        <end position="21"/>
    </location>
</feature>
<evidence type="ECO:0000259" key="4">
    <source>
        <dbReference type="SMART" id="SM00563"/>
    </source>
</evidence>
<dbReference type="SMART" id="SM00563">
    <property type="entry name" value="PlsC"/>
    <property type="match status" value="1"/>
</dbReference>
<evidence type="ECO:0000256" key="2">
    <source>
        <dbReference type="ARBA" id="ARBA00023315"/>
    </source>
</evidence>
<gene>
    <name evidence="5" type="ORF">ACFO0D_12260</name>
</gene>
<dbReference type="RefSeq" id="WP_380062110.1">
    <property type="nucleotide sequence ID" value="NZ_JBHSEI010000008.1"/>
</dbReference>
<keyword evidence="2 5" id="KW-0012">Acyltransferase</keyword>
<dbReference type="PANTHER" id="PTHR10434:SF11">
    <property type="entry name" value="1-ACYL-SN-GLYCEROL-3-PHOSPHATE ACYLTRANSFERASE"/>
    <property type="match status" value="1"/>
</dbReference>